<organism evidence="3 4">
    <name type="scientific">Tanacetum coccineum</name>
    <dbReference type="NCBI Taxonomy" id="301880"/>
    <lineage>
        <taxon>Eukaryota</taxon>
        <taxon>Viridiplantae</taxon>
        <taxon>Streptophyta</taxon>
        <taxon>Embryophyta</taxon>
        <taxon>Tracheophyta</taxon>
        <taxon>Spermatophyta</taxon>
        <taxon>Magnoliopsida</taxon>
        <taxon>eudicotyledons</taxon>
        <taxon>Gunneridae</taxon>
        <taxon>Pentapetalae</taxon>
        <taxon>asterids</taxon>
        <taxon>campanulids</taxon>
        <taxon>Asterales</taxon>
        <taxon>Asteraceae</taxon>
        <taxon>Asteroideae</taxon>
        <taxon>Anthemideae</taxon>
        <taxon>Anthemidinae</taxon>
        <taxon>Tanacetum</taxon>
    </lineage>
</organism>
<keyword evidence="4" id="KW-1185">Reference proteome</keyword>
<evidence type="ECO:0000256" key="1">
    <source>
        <dbReference type="SAM" id="Coils"/>
    </source>
</evidence>
<protein>
    <submittedName>
        <fullName evidence="3">Uncharacterized protein</fullName>
    </submittedName>
</protein>
<evidence type="ECO:0000256" key="2">
    <source>
        <dbReference type="SAM" id="MobiDB-lite"/>
    </source>
</evidence>
<accession>A0ABQ5GWV2</accession>
<proteinExistence type="predicted"/>
<evidence type="ECO:0000313" key="4">
    <source>
        <dbReference type="Proteomes" id="UP001151760"/>
    </source>
</evidence>
<feature type="non-terminal residue" evidence="3">
    <location>
        <position position="366"/>
    </location>
</feature>
<dbReference type="EMBL" id="BQNB010018923">
    <property type="protein sequence ID" value="GJT79691.1"/>
    <property type="molecule type" value="Genomic_DNA"/>
</dbReference>
<name>A0ABQ5GWV2_9ASTR</name>
<comment type="caution">
    <text evidence="3">The sequence shown here is derived from an EMBL/GenBank/DDBJ whole genome shotgun (WGS) entry which is preliminary data.</text>
</comment>
<reference evidence="3" key="2">
    <citation type="submission" date="2022-01" db="EMBL/GenBank/DDBJ databases">
        <authorList>
            <person name="Yamashiro T."/>
            <person name="Shiraishi A."/>
            <person name="Satake H."/>
            <person name="Nakayama K."/>
        </authorList>
    </citation>
    <scope>NUCLEOTIDE SEQUENCE</scope>
</reference>
<feature type="compositionally biased region" description="Polar residues" evidence="2">
    <location>
        <begin position="29"/>
        <end position="43"/>
    </location>
</feature>
<feature type="compositionally biased region" description="Polar residues" evidence="2">
    <location>
        <begin position="144"/>
        <end position="164"/>
    </location>
</feature>
<feature type="region of interest" description="Disordered" evidence="2">
    <location>
        <begin position="1"/>
        <end position="104"/>
    </location>
</feature>
<sequence length="366" mass="39609">MLAMCATDKPMVFKAPKTSSKAKSDSQEATKCGSSKAPTGSKTGHSKKRKESSLAIDSNLSQPPVSTPVDIGMHKEDQQATGGLTSSGVTSEERANPQLSSGMSAYNLNKPIFLASFIIHSESASGCDALADSTAEADPGLSAPNDSIPQQQGMDKGTKNTSFDHISAGTDPHVLADQTKSVSEGLETVLKQPITRKETRSFSRQVEEEEASSIIKLDDLAKLVSNVQPSFKDLDSPEDDPIIVVDDSDEDEEDEDHTTINVETEDTSHKLELEKNKAEAEATLLKAQPSFPNVEQLNELLVKSLKSKFSKILSTHDFSSSLPTELKDLPSKFHDLTKEVKGLKNQVHNLEIELPGDLKEIPPKLE</sequence>
<feature type="compositionally biased region" description="Polar residues" evidence="2">
    <location>
        <begin position="55"/>
        <end position="64"/>
    </location>
</feature>
<evidence type="ECO:0000313" key="3">
    <source>
        <dbReference type="EMBL" id="GJT79691.1"/>
    </source>
</evidence>
<dbReference type="Proteomes" id="UP001151760">
    <property type="component" value="Unassembled WGS sequence"/>
</dbReference>
<keyword evidence="1" id="KW-0175">Coiled coil</keyword>
<feature type="region of interest" description="Disordered" evidence="2">
    <location>
        <begin position="135"/>
        <end position="181"/>
    </location>
</feature>
<feature type="compositionally biased region" description="Polar residues" evidence="2">
    <location>
        <begin position="79"/>
        <end position="90"/>
    </location>
</feature>
<reference evidence="3" key="1">
    <citation type="journal article" date="2022" name="Int. J. Mol. Sci.">
        <title>Draft Genome of Tanacetum Coccineum: Genomic Comparison of Closely Related Tanacetum-Family Plants.</title>
        <authorList>
            <person name="Yamashiro T."/>
            <person name="Shiraishi A."/>
            <person name="Nakayama K."/>
            <person name="Satake H."/>
        </authorList>
    </citation>
    <scope>NUCLEOTIDE SEQUENCE</scope>
</reference>
<feature type="coiled-coil region" evidence="1">
    <location>
        <begin position="261"/>
        <end position="288"/>
    </location>
</feature>
<gene>
    <name evidence="3" type="ORF">Tco_1054033</name>
</gene>